<dbReference type="EMBL" id="SPUH01000001">
    <property type="protein sequence ID" value="TKS53794.1"/>
    <property type="molecule type" value="Genomic_DNA"/>
</dbReference>
<dbReference type="CDD" id="cd09111">
    <property type="entry name" value="PLDc_ymdC_like_1"/>
    <property type="match status" value="1"/>
</dbReference>
<comment type="caution">
    <text evidence="2">The sequence shown here is derived from an EMBL/GenBank/DDBJ whole genome shotgun (WGS) entry which is preliminary data.</text>
</comment>
<dbReference type="CDD" id="cd09113">
    <property type="entry name" value="PLDc_ymdC_like_2"/>
    <property type="match status" value="1"/>
</dbReference>
<dbReference type="PANTHER" id="PTHR21248">
    <property type="entry name" value="CARDIOLIPIN SYNTHASE"/>
    <property type="match status" value="1"/>
</dbReference>
<dbReference type="RefSeq" id="WP_134673178.1">
    <property type="nucleotide sequence ID" value="NZ_SPUH01000001.1"/>
</dbReference>
<keyword evidence="3" id="KW-1185">Reference proteome</keyword>
<dbReference type="SMART" id="SM00155">
    <property type="entry name" value="PLDc"/>
    <property type="match status" value="2"/>
</dbReference>
<dbReference type="InterPro" id="IPR025202">
    <property type="entry name" value="PLD-like_dom"/>
</dbReference>
<dbReference type="Gene3D" id="3.30.870.10">
    <property type="entry name" value="Endonuclease Chain A"/>
    <property type="match status" value="2"/>
</dbReference>
<organism evidence="2 3">
    <name type="scientific">Luteimonas yindakuii</name>
    <dbReference type="NCBI Taxonomy" id="2565782"/>
    <lineage>
        <taxon>Bacteria</taxon>
        <taxon>Pseudomonadati</taxon>
        <taxon>Pseudomonadota</taxon>
        <taxon>Gammaproteobacteria</taxon>
        <taxon>Lysobacterales</taxon>
        <taxon>Lysobacteraceae</taxon>
        <taxon>Luteimonas</taxon>
    </lineage>
</organism>
<reference evidence="2 3" key="1">
    <citation type="submission" date="2019-01" db="EMBL/GenBank/DDBJ databases">
        <authorList>
            <person name="Zhang S."/>
        </authorList>
    </citation>
    <scope>NUCLEOTIDE SEQUENCE [LARGE SCALE GENOMIC DNA]</scope>
    <source>
        <strain evidence="2 3">1626</strain>
    </source>
</reference>
<dbReference type="Pfam" id="PF13091">
    <property type="entry name" value="PLDc_2"/>
    <property type="match status" value="2"/>
</dbReference>
<evidence type="ECO:0000313" key="3">
    <source>
        <dbReference type="Proteomes" id="UP000298681"/>
    </source>
</evidence>
<sequence>MRTRLKKIFAWALVGLVVLIASGILLADHLTPQATGEPSWTLPLERDATAIDRELMPLLDRNPGMSGVILVPDGLDAFASRAISARQAGRSLDVQYYIWKDDLAGHLLLNELLQAAERGVRVRLLLDDISTRGKDGALLAFDQHPNIEIRVYNPFRNRDGVGRLLEMVQRAWSITHRMHNKAWIADGRVAVVGGRNVGLEYFDAAEDVNFIDLDVVVFGPEVNSASDIFDTFWNSEAVVPIAALNSKSERRLDEVMAGIREEVRSAEAKRFLDLVDTSDSVRRYFLQTLEPYWISSLRIMSDPPVKANGDRRDGWLITPILDDLRSARGKALVVSPYFVPGPEGVTLMAQSVRAGVHVGVVTNSLAANDVLAVHSGYSRYRKQMLRHGVALYETRPGMTSESSVFGSSGASLHTKAYIVDDRRGFVGSFNVDPRSIDLNTEMGLFFDDPALGAALRELFVHLSSPELSYWVYINDEGRLRWLDAATSPPEVLGNEPESSRWQRFLVWLMAWLPIESQL</sequence>
<feature type="domain" description="PLD phosphodiesterase" evidence="1">
    <location>
        <begin position="408"/>
        <end position="435"/>
    </location>
</feature>
<dbReference type="Proteomes" id="UP000298681">
    <property type="component" value="Unassembled WGS sequence"/>
</dbReference>
<dbReference type="SUPFAM" id="SSF56024">
    <property type="entry name" value="Phospholipase D/nuclease"/>
    <property type="match status" value="2"/>
</dbReference>
<evidence type="ECO:0000259" key="1">
    <source>
        <dbReference type="PROSITE" id="PS50035"/>
    </source>
</evidence>
<dbReference type="PROSITE" id="PS50035">
    <property type="entry name" value="PLD"/>
    <property type="match status" value="2"/>
</dbReference>
<evidence type="ECO:0000313" key="2">
    <source>
        <dbReference type="EMBL" id="TKS53794.1"/>
    </source>
</evidence>
<dbReference type="PANTHER" id="PTHR21248:SF12">
    <property type="entry name" value="CARDIOLIPIN SYNTHASE C"/>
    <property type="match status" value="1"/>
</dbReference>
<accession>A0A4Z1R2B6</accession>
<dbReference type="GO" id="GO:0032049">
    <property type="term" value="P:cardiolipin biosynthetic process"/>
    <property type="evidence" value="ECO:0007669"/>
    <property type="project" value="UniProtKB-ARBA"/>
</dbReference>
<feature type="domain" description="PLD phosphodiesterase" evidence="1">
    <location>
        <begin position="174"/>
        <end position="201"/>
    </location>
</feature>
<gene>
    <name evidence="2" type="ORF">E4582_02735</name>
</gene>
<proteinExistence type="predicted"/>
<dbReference type="GO" id="GO:0030572">
    <property type="term" value="F:phosphatidyltransferase activity"/>
    <property type="evidence" value="ECO:0007669"/>
    <property type="project" value="UniProtKB-ARBA"/>
</dbReference>
<dbReference type="AlphaFoldDB" id="A0A4Z1R2B6"/>
<protein>
    <submittedName>
        <fullName evidence="2">Phospholipase D family protein</fullName>
    </submittedName>
</protein>
<name>A0A4Z1R2B6_9GAMM</name>
<dbReference type="InterPro" id="IPR001736">
    <property type="entry name" value="PLipase_D/transphosphatidylase"/>
</dbReference>